<evidence type="ECO:0000256" key="2">
    <source>
        <dbReference type="ARBA" id="ARBA00010371"/>
    </source>
</evidence>
<reference evidence="9" key="2">
    <citation type="submission" date="2023-06" db="EMBL/GenBank/DDBJ databases">
        <authorList>
            <consortium name="Lawrence Berkeley National Laboratory"/>
            <person name="Haridas S."/>
            <person name="Hensen N."/>
            <person name="Bonometti L."/>
            <person name="Westerberg I."/>
            <person name="Brannstrom I.O."/>
            <person name="Guillou S."/>
            <person name="Cros-Aarteil S."/>
            <person name="Calhoun S."/>
            <person name="Kuo A."/>
            <person name="Mondo S."/>
            <person name="Pangilinan J."/>
            <person name="Riley R."/>
            <person name="Labutti K."/>
            <person name="Andreopoulos B."/>
            <person name="Lipzen A."/>
            <person name="Chen C."/>
            <person name="Yanf M."/>
            <person name="Daum C."/>
            <person name="Ng V."/>
            <person name="Clum A."/>
            <person name="Steindorff A."/>
            <person name="Ohm R."/>
            <person name="Martin F."/>
            <person name="Silar P."/>
            <person name="Natvig D."/>
            <person name="Lalanne C."/>
            <person name="Gautier V."/>
            <person name="Ament-Velasquez S.L."/>
            <person name="Kruys A."/>
            <person name="Hutchinson M.I."/>
            <person name="Powell A.J."/>
            <person name="Barry K."/>
            <person name="Miller A.N."/>
            <person name="Grigoriev I.V."/>
            <person name="Debuchy R."/>
            <person name="Gladieux P."/>
            <person name="Thoren M.H."/>
            <person name="Johannesson H."/>
        </authorList>
    </citation>
    <scope>NUCLEOTIDE SEQUENCE</scope>
    <source>
        <strain evidence="9">CBS 118394</strain>
    </source>
</reference>
<dbReference type="Pfam" id="PF00107">
    <property type="entry name" value="ADH_zinc_N"/>
    <property type="match status" value="1"/>
</dbReference>
<dbReference type="InterPro" id="IPR036291">
    <property type="entry name" value="NAD(P)-bd_dom_sf"/>
</dbReference>
<evidence type="ECO:0000256" key="6">
    <source>
        <dbReference type="ARBA" id="ARBA00023128"/>
    </source>
</evidence>
<dbReference type="EMBL" id="JAUEDM010000001">
    <property type="protein sequence ID" value="KAK3330891.1"/>
    <property type="molecule type" value="Genomic_DNA"/>
</dbReference>
<keyword evidence="10" id="KW-1185">Reference proteome</keyword>
<evidence type="ECO:0000256" key="1">
    <source>
        <dbReference type="ARBA" id="ARBA00004173"/>
    </source>
</evidence>
<feature type="compositionally biased region" description="Polar residues" evidence="7">
    <location>
        <begin position="101"/>
        <end position="110"/>
    </location>
</feature>
<dbReference type="InterPro" id="IPR051034">
    <property type="entry name" value="Mito_Enoyl-ACP_Reductase"/>
</dbReference>
<dbReference type="PANTHER" id="PTHR43981">
    <property type="entry name" value="ENOYL-[ACYL-CARRIER-PROTEIN] REDUCTASE, MITOCHONDRIAL"/>
    <property type="match status" value="1"/>
</dbReference>
<comment type="caution">
    <text evidence="9">The sequence shown here is derived from an EMBL/GenBank/DDBJ whole genome shotgun (WGS) entry which is preliminary data.</text>
</comment>
<keyword evidence="6" id="KW-0496">Mitochondrion</keyword>
<dbReference type="PANTHER" id="PTHR43981:SF2">
    <property type="entry name" value="ENOYL-[ACYL-CARRIER-PROTEIN] REDUCTASE, MITOCHONDRIAL"/>
    <property type="match status" value="1"/>
</dbReference>
<feature type="region of interest" description="Disordered" evidence="7">
    <location>
        <begin position="1"/>
        <end position="115"/>
    </location>
</feature>
<organism evidence="9 10">
    <name type="scientific">Apodospora peruviana</name>
    <dbReference type="NCBI Taxonomy" id="516989"/>
    <lineage>
        <taxon>Eukaryota</taxon>
        <taxon>Fungi</taxon>
        <taxon>Dikarya</taxon>
        <taxon>Ascomycota</taxon>
        <taxon>Pezizomycotina</taxon>
        <taxon>Sordariomycetes</taxon>
        <taxon>Sordariomycetidae</taxon>
        <taxon>Sordariales</taxon>
        <taxon>Lasiosphaeriaceae</taxon>
        <taxon>Apodospora</taxon>
    </lineage>
</organism>
<evidence type="ECO:0000256" key="5">
    <source>
        <dbReference type="ARBA" id="ARBA00023002"/>
    </source>
</evidence>
<evidence type="ECO:0000313" key="10">
    <source>
        <dbReference type="Proteomes" id="UP001283341"/>
    </source>
</evidence>
<dbReference type="Gene3D" id="3.90.180.10">
    <property type="entry name" value="Medium-chain alcohol dehydrogenases, catalytic domain"/>
    <property type="match status" value="1"/>
</dbReference>
<evidence type="ECO:0000259" key="8">
    <source>
        <dbReference type="Pfam" id="PF00107"/>
    </source>
</evidence>
<feature type="domain" description="Alcohol dehydrogenase-like C-terminal" evidence="8">
    <location>
        <begin position="366"/>
        <end position="463"/>
    </location>
</feature>
<feature type="region of interest" description="Disordered" evidence="7">
    <location>
        <begin position="130"/>
        <end position="200"/>
    </location>
</feature>
<dbReference type="Gene3D" id="3.40.50.720">
    <property type="entry name" value="NAD(P)-binding Rossmann-like Domain"/>
    <property type="match status" value="1"/>
</dbReference>
<keyword evidence="3" id="KW-0521">NADP</keyword>
<dbReference type="GO" id="GO:0005739">
    <property type="term" value="C:mitochondrion"/>
    <property type="evidence" value="ECO:0007669"/>
    <property type="project" value="UniProtKB-SubCell"/>
</dbReference>
<keyword evidence="4" id="KW-0809">Transit peptide</keyword>
<dbReference type="AlphaFoldDB" id="A0AAE0IUP7"/>
<evidence type="ECO:0000256" key="4">
    <source>
        <dbReference type="ARBA" id="ARBA00022946"/>
    </source>
</evidence>
<reference evidence="9" key="1">
    <citation type="journal article" date="2023" name="Mol. Phylogenet. Evol.">
        <title>Genome-scale phylogeny and comparative genomics of the fungal order Sordariales.</title>
        <authorList>
            <person name="Hensen N."/>
            <person name="Bonometti L."/>
            <person name="Westerberg I."/>
            <person name="Brannstrom I.O."/>
            <person name="Guillou S."/>
            <person name="Cros-Aarteil S."/>
            <person name="Calhoun S."/>
            <person name="Haridas S."/>
            <person name="Kuo A."/>
            <person name="Mondo S."/>
            <person name="Pangilinan J."/>
            <person name="Riley R."/>
            <person name="LaButti K."/>
            <person name="Andreopoulos B."/>
            <person name="Lipzen A."/>
            <person name="Chen C."/>
            <person name="Yan M."/>
            <person name="Daum C."/>
            <person name="Ng V."/>
            <person name="Clum A."/>
            <person name="Steindorff A."/>
            <person name="Ohm R.A."/>
            <person name="Martin F."/>
            <person name="Silar P."/>
            <person name="Natvig D.O."/>
            <person name="Lalanne C."/>
            <person name="Gautier V."/>
            <person name="Ament-Velasquez S.L."/>
            <person name="Kruys A."/>
            <person name="Hutchinson M.I."/>
            <person name="Powell A.J."/>
            <person name="Barry K."/>
            <person name="Miller A.N."/>
            <person name="Grigoriev I.V."/>
            <person name="Debuchy R."/>
            <person name="Gladieux P."/>
            <person name="Hiltunen Thoren M."/>
            <person name="Johannesson H."/>
        </authorList>
    </citation>
    <scope>NUCLEOTIDE SEQUENCE</scope>
    <source>
        <strain evidence="9">CBS 118394</strain>
    </source>
</reference>
<comment type="subcellular location">
    <subcellularLocation>
        <location evidence="1">Mitochondrion</location>
    </subcellularLocation>
</comment>
<feature type="compositionally biased region" description="Basic and acidic residues" evidence="7">
    <location>
        <begin position="64"/>
        <end position="73"/>
    </location>
</feature>
<evidence type="ECO:0000313" key="9">
    <source>
        <dbReference type="EMBL" id="KAK3330891.1"/>
    </source>
</evidence>
<sequence>MPSRANSTTVKPTPTVKPTGTAAAKRFELPALDFNFASLTDGTDIPPPLPSPVQESVPTPPETPKAEDGKANGKVDNVSPNSNTSSMTPGGTKRRAEDNPASPTLSSRQGSIRRLFSRNMLNNAYANGEESVVEGGQVRPPSQSTQASIAPKKAKRSSGWFSRLRSNDNSAKLAKTPLSPTTPKEAKKPMGPPPPMIPELSELKSKLDTEDEATGTSAGPARTLLSTSRSTTLRKLLPLTTIRHKSGPYGYTQSKALVYSKFGDPSDVLYLYQHSISPSLPKGAVLLRTLAAPVNPSDVNTIQGTYGVLPKFSPLLGTSEPAAIPGNEGCFEVVSVGSGLGKLWGLRSINIVRERDTPDKTNALKKELTDLGATAVITENEFLDRSFGARLRDEILSGDKNQSVRLALNCVGGKSAGAVVRSLGPRGVMVTYGGMSRERFSFPTGPQIFKRLRFEGFWLSEWSKENPAEKRRTIDEIIELMRDGKFKEAPVQEVQWNWETEEKVLKEAVQGTLEGFRSGKGVFTFKDT</sequence>
<keyword evidence="5" id="KW-0560">Oxidoreductase</keyword>
<dbReference type="Proteomes" id="UP001283341">
    <property type="component" value="Unassembled WGS sequence"/>
</dbReference>
<feature type="compositionally biased region" description="Polar residues" evidence="7">
    <location>
        <begin position="78"/>
        <end position="89"/>
    </location>
</feature>
<gene>
    <name evidence="9" type="ORF">B0H66DRAFT_467986</name>
</gene>
<dbReference type="InterPro" id="IPR011032">
    <property type="entry name" value="GroES-like_sf"/>
</dbReference>
<name>A0AAE0IUP7_9PEZI</name>
<accession>A0AAE0IUP7</accession>
<dbReference type="CDD" id="cd08290">
    <property type="entry name" value="ETR"/>
    <property type="match status" value="1"/>
</dbReference>
<protein>
    <recommendedName>
        <fullName evidence="8">Alcohol dehydrogenase-like C-terminal domain-containing protein</fullName>
    </recommendedName>
</protein>
<dbReference type="GO" id="GO:0006631">
    <property type="term" value="P:fatty acid metabolic process"/>
    <property type="evidence" value="ECO:0007669"/>
    <property type="project" value="TreeGrafter"/>
</dbReference>
<evidence type="ECO:0000256" key="7">
    <source>
        <dbReference type="SAM" id="MobiDB-lite"/>
    </source>
</evidence>
<evidence type="ECO:0000256" key="3">
    <source>
        <dbReference type="ARBA" id="ARBA00022857"/>
    </source>
</evidence>
<proteinExistence type="inferred from homology"/>
<comment type="similarity">
    <text evidence="2">Belongs to the zinc-containing alcohol dehydrogenase family. Quinone oxidoreductase subfamily.</text>
</comment>
<dbReference type="InterPro" id="IPR013149">
    <property type="entry name" value="ADH-like_C"/>
</dbReference>
<dbReference type="SUPFAM" id="SSF51735">
    <property type="entry name" value="NAD(P)-binding Rossmann-fold domains"/>
    <property type="match status" value="1"/>
</dbReference>
<dbReference type="SUPFAM" id="SSF50129">
    <property type="entry name" value="GroES-like"/>
    <property type="match status" value="1"/>
</dbReference>
<feature type="compositionally biased region" description="Low complexity" evidence="7">
    <location>
        <begin position="8"/>
        <end position="24"/>
    </location>
</feature>
<dbReference type="GO" id="GO:0016491">
    <property type="term" value="F:oxidoreductase activity"/>
    <property type="evidence" value="ECO:0007669"/>
    <property type="project" value="UniProtKB-KW"/>
</dbReference>